<reference evidence="2 3" key="1">
    <citation type="submission" date="2017-05" db="EMBL/GenBank/DDBJ databases">
        <authorList>
            <person name="Song R."/>
            <person name="Chenine A.L."/>
            <person name="Ruprecht R.M."/>
        </authorList>
    </citation>
    <scope>NUCLEOTIDE SEQUENCE [LARGE SCALE GENOMIC DNA]</scope>
    <source>
        <strain evidence="2 3">DSM 26136</strain>
    </source>
</reference>
<dbReference type="AlphaFoldDB" id="A0A1Y0ESF1"/>
<dbReference type="NCBIfam" id="TIGR02532">
    <property type="entry name" value="IV_pilin_GFxxxE"/>
    <property type="match status" value="1"/>
</dbReference>
<dbReference type="Proteomes" id="UP000196138">
    <property type="component" value="Chromosome"/>
</dbReference>
<evidence type="ECO:0000256" key="1">
    <source>
        <dbReference type="SAM" id="Phobius"/>
    </source>
</evidence>
<name>A0A1Y0ESF1_9BURK</name>
<dbReference type="OrthoDB" id="8819738at2"/>
<protein>
    <recommendedName>
        <fullName evidence="4">General secretion pathway protein GspJ</fullName>
    </recommendedName>
</protein>
<dbReference type="InterPro" id="IPR012902">
    <property type="entry name" value="N_methyl_site"/>
</dbReference>
<feature type="transmembrane region" description="Helical" evidence="1">
    <location>
        <begin position="21"/>
        <end position="42"/>
    </location>
</feature>
<dbReference type="PROSITE" id="PS00409">
    <property type="entry name" value="PROKAR_NTER_METHYL"/>
    <property type="match status" value="1"/>
</dbReference>
<accession>A0A1Y0ESF1</accession>
<keyword evidence="1" id="KW-0812">Transmembrane</keyword>
<evidence type="ECO:0000313" key="2">
    <source>
        <dbReference type="EMBL" id="ARU06301.1"/>
    </source>
</evidence>
<dbReference type="InterPro" id="IPR045584">
    <property type="entry name" value="Pilin-like"/>
</dbReference>
<organism evidence="2 3">
    <name type="scientific">Comamonas serinivorans</name>
    <dbReference type="NCBI Taxonomy" id="1082851"/>
    <lineage>
        <taxon>Bacteria</taxon>
        <taxon>Pseudomonadati</taxon>
        <taxon>Pseudomonadota</taxon>
        <taxon>Betaproteobacteria</taxon>
        <taxon>Burkholderiales</taxon>
        <taxon>Comamonadaceae</taxon>
        <taxon>Comamonas</taxon>
    </lineage>
</organism>
<gene>
    <name evidence="2" type="ORF">CCO03_17895</name>
</gene>
<dbReference type="Pfam" id="PF07963">
    <property type="entry name" value="N_methyl"/>
    <property type="match status" value="1"/>
</dbReference>
<dbReference type="RefSeq" id="WP_087283314.1">
    <property type="nucleotide sequence ID" value="NZ_CP021455.1"/>
</dbReference>
<dbReference type="SUPFAM" id="SSF54523">
    <property type="entry name" value="Pili subunits"/>
    <property type="match status" value="1"/>
</dbReference>
<evidence type="ECO:0008006" key="4">
    <source>
        <dbReference type="Google" id="ProtNLM"/>
    </source>
</evidence>
<dbReference type="EMBL" id="CP021455">
    <property type="protein sequence ID" value="ARU06301.1"/>
    <property type="molecule type" value="Genomic_DNA"/>
</dbReference>
<keyword evidence="1" id="KW-1133">Transmembrane helix</keyword>
<evidence type="ECO:0000313" key="3">
    <source>
        <dbReference type="Proteomes" id="UP000196138"/>
    </source>
</evidence>
<keyword evidence="1" id="KW-0472">Membrane</keyword>
<keyword evidence="3" id="KW-1185">Reference proteome</keyword>
<sequence length="234" mass="25416">MISPCTTRRGARGRAAARRQHGFTLIEVVIALVLISLLMLLLTAAMRSMGQTETAIEERVAQTEDYRTTVLFLRDVLSEASARPLAASTQANAPRVFFAGGPQELSWIGVLPARYGMGGRHYMHLGLENGALVLRFAPWNGAATYDNWSAAERRVLAPDVSVLKLSYQDARNGQWVDSWPPVNVPRAFAVPAVVQIEMDNSAFAWPALAVPVSGMLAADPSNEPIKFGGGDVQR</sequence>
<proteinExistence type="predicted"/>
<dbReference type="KEGG" id="cser:CCO03_17895"/>